<accession>A0AA36LNM2</accession>
<comment type="caution">
    <text evidence="1">The sequence shown here is derived from an EMBL/GenBank/DDBJ whole genome shotgun (WGS) entry which is preliminary data.</text>
</comment>
<dbReference type="Proteomes" id="UP000040841">
    <property type="component" value="Unassembled WGS sequence"/>
</dbReference>
<dbReference type="EMBL" id="CQBM01000007">
    <property type="protein sequence ID" value="CNI32174.1"/>
    <property type="molecule type" value="Genomic_DNA"/>
</dbReference>
<protein>
    <submittedName>
        <fullName evidence="1">Phage protein</fullName>
    </submittedName>
</protein>
<name>A0AA36LNM2_YERMO</name>
<evidence type="ECO:0000313" key="2">
    <source>
        <dbReference type="Proteomes" id="UP000040841"/>
    </source>
</evidence>
<reference evidence="1 2" key="1">
    <citation type="submission" date="2015-03" db="EMBL/GenBank/DDBJ databases">
        <authorList>
            <consortium name="Pathogen Informatics"/>
            <person name="Murphy D."/>
        </authorList>
    </citation>
    <scope>NUCLEOTIDE SEQUENCE [LARGE SCALE GENOMIC DNA]</scope>
    <source>
        <strain evidence="1 2">FE82747</strain>
    </source>
</reference>
<dbReference type="AlphaFoldDB" id="A0AA36LNM2"/>
<evidence type="ECO:0000313" key="1">
    <source>
        <dbReference type="EMBL" id="CNI32174.1"/>
    </source>
</evidence>
<sequence length="393" mass="41141">MAWYRSGTVTAAAGQNVITGTGTQWANNVMGVAPGQALVVQRSDGNTLIYEILAVDSNTKIRINGNVVDALSASNYGIQTSVANSYSALARETSAQLALYQQLLQDWQQITTGTGNITIIAPDGTEVVIPSLAQLSQDISNKISQQQLSVIGIGLLNQSDITNFDWQNFVFTAGANYVTTYNTWVNPPTGITYNAGTRVSIRVIYISNIAAGPRMGLEITPDTNSAANFKVYKLLCVGAAGSRVFTFNQDWNSANTVPITGGGTGANTLAGAQSALGIVTDAFGASQVSGTPWVNMTLINGWTVLGASNRCRYRKVLGLIFIEFAAAAGTDTAITTLPTGFRPAVNIIAPAVGTPQSTTGISPRMTILPAGGVYADGYAAGSPITAVFCFSLQ</sequence>
<proteinExistence type="predicted"/>
<organism evidence="1 2">
    <name type="scientific">Yersinia mollaretii</name>
    <dbReference type="NCBI Taxonomy" id="33060"/>
    <lineage>
        <taxon>Bacteria</taxon>
        <taxon>Pseudomonadati</taxon>
        <taxon>Pseudomonadota</taxon>
        <taxon>Gammaproteobacteria</taxon>
        <taxon>Enterobacterales</taxon>
        <taxon>Yersiniaceae</taxon>
        <taxon>Yersinia</taxon>
    </lineage>
</organism>
<gene>
    <name evidence="1" type="ORF">ERS008502_02908</name>
</gene>
<dbReference type="RefSeq" id="WP_049678878.1">
    <property type="nucleotide sequence ID" value="NZ_CABMMJ010000007.1"/>
</dbReference>